<sequence length="765" mass="80169">MERGRAKARTWPTRAARAAAPLQWLSSVWPAVVERLRDWARAEAGPGRLLPYVPVAFGAGIALYFAADHEPIAWVAGAAAAVLGFVAVLLRRTRAFPATLLIAAFAAGFATVALKASRIAHPVLDKPLPSVALKGFVETHEERERSDRFVLRITEMDAAGRAPTLRRVRVSVRKGAAPAVGSFVALKARLGPPLAPVRPGAYDFGRDLYFQDIAASGFVLGAITRLEPPEEGGRRLRYAAIMQGLRDSIDARIRGTLAGDQRAIATALLTGRRDAITAPVNDAMFISGLGHVLSISGYHMAVVAGVVFFVVRALLALVPTLTVTFPIKKVAAAAALVAAAFYLLLSGAEVATQRSFLMTAVVLIAVMVDRRAITFRTLAIAALIVLLIAPEALVHPSFQMSFAATLGLVALVQIGLPALFARADSSATARAALWGGREIVMLTLASLVAGLATMSYAAYHFHRITPYGVVANLLAMPMVTAVVMPAGLLGLAAMPFGLDGVFWRIMEIGIDWMIVVALWVATLPGAVGRMAAFGTGPLLLASLGIVLLGLLHTPLRYGGALLLVAASGWALSAPQPDVLIASDGRQVAVRGADGRLRVMQSGADAFRTKEWLAADADSRMPDAPSLRDGMSCDADGCVAAVAGGGLVALSFRADGLADDCARARLVVTLAQPPPDCAARLIGGDQLKSQGALALWQTERRGQSRAIGFAIEAVRPQSRDRPWSPAPVEAAAVADAPATSPSPGGSRPRPAPVDATPAPADQSADD</sequence>
<proteinExistence type="predicted"/>
<keyword evidence="2" id="KW-1003">Cell membrane</keyword>
<reference evidence="10 11" key="1">
    <citation type="submission" date="2018-09" db="EMBL/GenBank/DDBJ databases">
        <title>Draft genome sequence of Rhodopseudomonas palustris 2.1.18.</title>
        <authorList>
            <person name="Robertson S.L."/>
            <person name="Meyer T.E."/>
            <person name="Kyndt J.A."/>
        </authorList>
    </citation>
    <scope>NUCLEOTIDE SEQUENCE [LARGE SCALE GENOMIC DNA]</scope>
    <source>
        <strain evidence="10 11">2.1.18</strain>
    </source>
</reference>
<feature type="transmembrane region" description="Helical" evidence="7">
    <location>
        <begin position="330"/>
        <end position="345"/>
    </location>
</feature>
<feature type="transmembrane region" description="Helical" evidence="7">
    <location>
        <begin position="501"/>
        <end position="521"/>
    </location>
</feature>
<dbReference type="PANTHER" id="PTHR30619:SF1">
    <property type="entry name" value="RECOMBINATION PROTEIN 2"/>
    <property type="match status" value="1"/>
</dbReference>
<feature type="compositionally biased region" description="Low complexity" evidence="6">
    <location>
        <begin position="725"/>
        <end position="765"/>
    </location>
</feature>
<dbReference type="InterPro" id="IPR052159">
    <property type="entry name" value="Competence_DNA_uptake"/>
</dbReference>
<comment type="caution">
    <text evidence="10">The sequence shown here is derived from an EMBL/GenBank/DDBJ whole genome shotgun (WGS) entry which is preliminary data.</text>
</comment>
<feature type="domain" description="ComEC/Rec2-related protein" evidence="8">
    <location>
        <begin position="268"/>
        <end position="552"/>
    </location>
</feature>
<evidence type="ECO:0000313" key="11">
    <source>
        <dbReference type="Proteomes" id="UP000285523"/>
    </source>
</evidence>
<dbReference type="Pfam" id="PF13567">
    <property type="entry name" value="DUF4131"/>
    <property type="match status" value="1"/>
</dbReference>
<feature type="transmembrane region" description="Helical" evidence="7">
    <location>
        <begin position="471"/>
        <end position="494"/>
    </location>
</feature>
<dbReference type="InterPro" id="IPR025405">
    <property type="entry name" value="DUF4131"/>
</dbReference>
<feature type="transmembrane region" description="Helical" evidence="7">
    <location>
        <begin position="527"/>
        <end position="551"/>
    </location>
</feature>
<evidence type="ECO:0000256" key="1">
    <source>
        <dbReference type="ARBA" id="ARBA00004651"/>
    </source>
</evidence>
<feature type="transmembrane region" description="Helical" evidence="7">
    <location>
        <begin position="297"/>
        <end position="318"/>
    </location>
</feature>
<dbReference type="GO" id="GO:0005886">
    <property type="term" value="C:plasma membrane"/>
    <property type="evidence" value="ECO:0007669"/>
    <property type="project" value="UniProtKB-SubCell"/>
</dbReference>
<feature type="transmembrane region" description="Helical" evidence="7">
    <location>
        <begin position="439"/>
        <end position="459"/>
    </location>
</feature>
<dbReference type="AlphaFoldDB" id="A0A418V2X1"/>
<evidence type="ECO:0000256" key="4">
    <source>
        <dbReference type="ARBA" id="ARBA00022989"/>
    </source>
</evidence>
<dbReference type="OrthoDB" id="9790149at2"/>
<dbReference type="NCBIfam" id="TIGR00360">
    <property type="entry name" value="ComEC_N-term"/>
    <property type="match status" value="1"/>
</dbReference>
<feature type="transmembrane region" description="Helical" evidence="7">
    <location>
        <begin position="375"/>
        <end position="394"/>
    </location>
</feature>
<evidence type="ECO:0000256" key="3">
    <source>
        <dbReference type="ARBA" id="ARBA00022692"/>
    </source>
</evidence>
<keyword evidence="4 7" id="KW-1133">Transmembrane helix</keyword>
<evidence type="ECO:0000256" key="5">
    <source>
        <dbReference type="ARBA" id="ARBA00023136"/>
    </source>
</evidence>
<dbReference type="EMBL" id="QYYD01000018">
    <property type="protein sequence ID" value="RJF70415.1"/>
    <property type="molecule type" value="Genomic_DNA"/>
</dbReference>
<protein>
    <submittedName>
        <fullName evidence="10">ComEC family competence protein</fullName>
    </submittedName>
</protein>
<evidence type="ECO:0000259" key="9">
    <source>
        <dbReference type="Pfam" id="PF13567"/>
    </source>
</evidence>
<comment type="subcellular location">
    <subcellularLocation>
        <location evidence="1">Cell membrane</location>
        <topology evidence="1">Multi-pass membrane protein</topology>
    </subcellularLocation>
</comment>
<feature type="domain" description="DUF4131" evidence="9">
    <location>
        <begin position="70"/>
        <end position="222"/>
    </location>
</feature>
<keyword evidence="5 7" id="KW-0472">Membrane</keyword>
<evidence type="ECO:0000313" key="10">
    <source>
        <dbReference type="EMBL" id="RJF70415.1"/>
    </source>
</evidence>
<evidence type="ECO:0000256" key="6">
    <source>
        <dbReference type="SAM" id="MobiDB-lite"/>
    </source>
</evidence>
<dbReference type="Proteomes" id="UP000285523">
    <property type="component" value="Unassembled WGS sequence"/>
</dbReference>
<feature type="region of interest" description="Disordered" evidence="6">
    <location>
        <begin position="715"/>
        <end position="765"/>
    </location>
</feature>
<dbReference type="RefSeq" id="WP_119857913.1">
    <property type="nucleotide sequence ID" value="NZ_QYYD01000018.1"/>
</dbReference>
<accession>A0A418V2X1</accession>
<evidence type="ECO:0000256" key="7">
    <source>
        <dbReference type="SAM" id="Phobius"/>
    </source>
</evidence>
<feature type="transmembrane region" description="Helical" evidence="7">
    <location>
        <begin position="95"/>
        <end position="114"/>
    </location>
</feature>
<name>A0A418V2X1_RHOPL</name>
<feature type="transmembrane region" description="Helical" evidence="7">
    <location>
        <begin position="49"/>
        <end position="66"/>
    </location>
</feature>
<keyword evidence="3 7" id="KW-0812">Transmembrane</keyword>
<organism evidence="10 11">
    <name type="scientific">Rhodopseudomonas palustris</name>
    <dbReference type="NCBI Taxonomy" id="1076"/>
    <lineage>
        <taxon>Bacteria</taxon>
        <taxon>Pseudomonadati</taxon>
        <taxon>Pseudomonadota</taxon>
        <taxon>Alphaproteobacteria</taxon>
        <taxon>Hyphomicrobiales</taxon>
        <taxon>Nitrobacteraceae</taxon>
        <taxon>Rhodopseudomonas</taxon>
    </lineage>
</organism>
<dbReference type="InterPro" id="IPR004477">
    <property type="entry name" value="ComEC_N"/>
</dbReference>
<dbReference type="Pfam" id="PF03772">
    <property type="entry name" value="Competence"/>
    <property type="match status" value="1"/>
</dbReference>
<evidence type="ECO:0000259" key="8">
    <source>
        <dbReference type="Pfam" id="PF03772"/>
    </source>
</evidence>
<dbReference type="PANTHER" id="PTHR30619">
    <property type="entry name" value="DNA INTERNALIZATION/COMPETENCE PROTEIN COMEC/REC2"/>
    <property type="match status" value="1"/>
</dbReference>
<evidence type="ECO:0000256" key="2">
    <source>
        <dbReference type="ARBA" id="ARBA00022475"/>
    </source>
</evidence>
<feature type="transmembrane region" description="Helical" evidence="7">
    <location>
        <begin position="72"/>
        <end position="90"/>
    </location>
</feature>
<gene>
    <name evidence="10" type="ORF">D4Q52_17375</name>
</gene>
<feature type="transmembrane region" description="Helical" evidence="7">
    <location>
        <begin position="400"/>
        <end position="419"/>
    </location>
</feature>